<dbReference type="EMBL" id="VLLI01000003">
    <property type="protein sequence ID" value="TWJ02297.1"/>
    <property type="molecule type" value="Genomic_DNA"/>
</dbReference>
<dbReference type="AlphaFoldDB" id="A0A562UAA9"/>
<evidence type="ECO:0000256" key="2">
    <source>
        <dbReference type="ARBA" id="ARBA00022748"/>
    </source>
</evidence>
<keyword evidence="2" id="KW-0201">Cytochrome c-type biogenesis</keyword>
<evidence type="ECO:0000256" key="3">
    <source>
        <dbReference type="ARBA" id="ARBA00023157"/>
    </source>
</evidence>
<feature type="domain" description="Thioredoxin" evidence="5">
    <location>
        <begin position="237"/>
        <end position="381"/>
    </location>
</feature>
<comment type="subcellular location">
    <subcellularLocation>
        <location evidence="1">Cell envelope</location>
    </subcellularLocation>
</comment>
<name>A0A562UAA9_9SPHI</name>
<dbReference type="PROSITE" id="PS51257">
    <property type="entry name" value="PROKAR_LIPOPROTEIN"/>
    <property type="match status" value="1"/>
</dbReference>
<keyword evidence="4" id="KW-0676">Redox-active center</keyword>
<dbReference type="Gene3D" id="3.40.30.10">
    <property type="entry name" value="Glutaredoxin"/>
    <property type="match status" value="1"/>
</dbReference>
<accession>A0A562UAA9</accession>
<proteinExistence type="predicted"/>
<dbReference type="InterPro" id="IPR050553">
    <property type="entry name" value="Thioredoxin_ResA/DsbE_sf"/>
</dbReference>
<reference evidence="6 7" key="1">
    <citation type="submission" date="2019-07" db="EMBL/GenBank/DDBJ databases">
        <title>Genomic Encyclopedia of Archaeal and Bacterial Type Strains, Phase II (KMG-II): from individual species to whole genera.</title>
        <authorList>
            <person name="Goeker M."/>
        </authorList>
    </citation>
    <scope>NUCLEOTIDE SEQUENCE [LARGE SCALE GENOMIC DNA]</scope>
    <source>
        <strain evidence="6 7">ATCC BAA-1854</strain>
    </source>
</reference>
<comment type="caution">
    <text evidence="6">The sequence shown here is derived from an EMBL/GenBank/DDBJ whole genome shotgun (WGS) entry which is preliminary data.</text>
</comment>
<organism evidence="6 7">
    <name type="scientific">Mucilaginibacter frigoritolerans</name>
    <dbReference type="NCBI Taxonomy" id="652788"/>
    <lineage>
        <taxon>Bacteria</taxon>
        <taxon>Pseudomonadati</taxon>
        <taxon>Bacteroidota</taxon>
        <taxon>Sphingobacteriia</taxon>
        <taxon>Sphingobacteriales</taxon>
        <taxon>Sphingobacteriaceae</taxon>
        <taxon>Mucilaginibacter</taxon>
    </lineage>
</organism>
<keyword evidence="3" id="KW-1015">Disulfide bond</keyword>
<evidence type="ECO:0000259" key="5">
    <source>
        <dbReference type="PROSITE" id="PS51352"/>
    </source>
</evidence>
<protein>
    <submittedName>
        <fullName evidence="6">Thioredoxin-like protein</fullName>
    </submittedName>
</protein>
<evidence type="ECO:0000313" key="7">
    <source>
        <dbReference type="Proteomes" id="UP000317010"/>
    </source>
</evidence>
<dbReference type="Proteomes" id="UP000317010">
    <property type="component" value="Unassembled WGS sequence"/>
</dbReference>
<evidence type="ECO:0000313" key="6">
    <source>
        <dbReference type="EMBL" id="TWJ02297.1"/>
    </source>
</evidence>
<dbReference type="RefSeq" id="WP_144910767.1">
    <property type="nucleotide sequence ID" value="NZ_VLLI01000003.1"/>
</dbReference>
<dbReference type="GO" id="GO:0017004">
    <property type="term" value="P:cytochrome complex assembly"/>
    <property type="evidence" value="ECO:0007669"/>
    <property type="project" value="UniProtKB-KW"/>
</dbReference>
<dbReference type="PROSITE" id="PS51352">
    <property type="entry name" value="THIOREDOXIN_2"/>
    <property type="match status" value="1"/>
</dbReference>
<evidence type="ECO:0000256" key="4">
    <source>
        <dbReference type="ARBA" id="ARBA00023284"/>
    </source>
</evidence>
<sequence length="381" mass="42794">MRYISVIFLALLITGCIKKSSIEFTGTIPGVKNGVFIVKTTGDSTIYGENIKGGKFTLTKRPLKEPGYYMMNIVDQDNNDNHSAFEVYLEGATYSIETEEGKLYKYPKITTSSKTQQELSAFYIMLDKLSLETQQEVQTLNNDIKTKGNSLSSVAYSQLLNKLSAAKASMATSNETAFKDFVKEFPNSDISAHLMTKLDYEEDPASYYAIFKTLSAAAKNSDDGKEIGDKLSHLINLVEGATAPAIAGKMLDGKTFDPKSISKKLVLIDFWRASNEISRRNHQTITNILEQAKYGKNLAVVSISLDTKKDWWTGAIIEDNINWPQICDLKGDDSPNAVNWNITKIPTYYLLDGNWKIVRRDIDINSVNFEVDDYMNKKRHN</sequence>
<dbReference type="InterPro" id="IPR013766">
    <property type="entry name" value="Thioredoxin_domain"/>
</dbReference>
<dbReference type="OrthoDB" id="789332at2"/>
<gene>
    <name evidence="6" type="ORF">JN11_01269</name>
</gene>
<evidence type="ECO:0000256" key="1">
    <source>
        <dbReference type="ARBA" id="ARBA00004196"/>
    </source>
</evidence>
<dbReference type="SUPFAM" id="SSF52833">
    <property type="entry name" value="Thioredoxin-like"/>
    <property type="match status" value="1"/>
</dbReference>
<dbReference type="PANTHER" id="PTHR42852:SF6">
    <property type="entry name" value="THIOL:DISULFIDE INTERCHANGE PROTEIN DSBE"/>
    <property type="match status" value="1"/>
</dbReference>
<dbReference type="PANTHER" id="PTHR42852">
    <property type="entry name" value="THIOL:DISULFIDE INTERCHANGE PROTEIN DSBE"/>
    <property type="match status" value="1"/>
</dbReference>
<dbReference type="InterPro" id="IPR036249">
    <property type="entry name" value="Thioredoxin-like_sf"/>
</dbReference>
<dbReference type="GO" id="GO:0030313">
    <property type="term" value="C:cell envelope"/>
    <property type="evidence" value="ECO:0007669"/>
    <property type="project" value="UniProtKB-SubCell"/>
</dbReference>
<keyword evidence="7" id="KW-1185">Reference proteome</keyword>